<proteinExistence type="predicted"/>
<reference evidence="9" key="1">
    <citation type="submission" date="2020-08" db="EMBL/GenBank/DDBJ databases">
        <title>Chromosome-level assembly of Southern catfish (Silurus meridionalis) provides insights into visual adaptation to the nocturnal and benthic lifestyles.</title>
        <authorList>
            <person name="Zhang Y."/>
            <person name="Wang D."/>
            <person name="Peng Z."/>
        </authorList>
    </citation>
    <scope>NUCLEOTIDE SEQUENCE</scope>
    <source>
        <strain evidence="9">SWU-2019-XX</strain>
        <tissue evidence="9">Muscle</tissue>
    </source>
</reference>
<keyword evidence="10" id="KW-1185">Reference proteome</keyword>
<dbReference type="Gene3D" id="1.10.10.60">
    <property type="entry name" value="Homeodomain-like"/>
    <property type="match status" value="1"/>
</dbReference>
<dbReference type="GO" id="GO:0003677">
    <property type="term" value="F:DNA binding"/>
    <property type="evidence" value="ECO:0007669"/>
    <property type="project" value="UniProtKB-UniRule"/>
</dbReference>
<evidence type="ECO:0000256" key="5">
    <source>
        <dbReference type="ARBA" id="ARBA00023242"/>
    </source>
</evidence>
<dbReference type="AlphaFoldDB" id="A0A8T0AAM8"/>
<feature type="domain" description="HTH psq-type" evidence="8">
    <location>
        <begin position="305"/>
        <end position="357"/>
    </location>
</feature>
<comment type="subcellular location">
    <subcellularLocation>
        <location evidence="1 6">Nucleus</location>
    </subcellularLocation>
</comment>
<dbReference type="EMBL" id="JABFDY010000026">
    <property type="protein sequence ID" value="KAF7688165.1"/>
    <property type="molecule type" value="Genomic_DNA"/>
</dbReference>
<keyword evidence="2" id="KW-0805">Transcription regulation</keyword>
<evidence type="ECO:0000256" key="3">
    <source>
        <dbReference type="ARBA" id="ARBA00023125"/>
    </source>
</evidence>
<evidence type="ECO:0000313" key="9">
    <source>
        <dbReference type="EMBL" id="KAF7688165.1"/>
    </source>
</evidence>
<dbReference type="GO" id="GO:0006357">
    <property type="term" value="P:regulation of transcription by RNA polymerase II"/>
    <property type="evidence" value="ECO:0007669"/>
    <property type="project" value="TreeGrafter"/>
</dbReference>
<organism evidence="9 10">
    <name type="scientific">Silurus meridionalis</name>
    <name type="common">Southern catfish</name>
    <name type="synonym">Silurus soldatovi meridionalis</name>
    <dbReference type="NCBI Taxonomy" id="175797"/>
    <lineage>
        <taxon>Eukaryota</taxon>
        <taxon>Metazoa</taxon>
        <taxon>Chordata</taxon>
        <taxon>Craniata</taxon>
        <taxon>Vertebrata</taxon>
        <taxon>Euteleostomi</taxon>
        <taxon>Actinopterygii</taxon>
        <taxon>Neopterygii</taxon>
        <taxon>Teleostei</taxon>
        <taxon>Ostariophysi</taxon>
        <taxon>Siluriformes</taxon>
        <taxon>Siluridae</taxon>
        <taxon>Silurus</taxon>
    </lineage>
</organism>
<dbReference type="GO" id="GO:0005634">
    <property type="term" value="C:nucleus"/>
    <property type="evidence" value="ECO:0007669"/>
    <property type="project" value="UniProtKB-SubCell"/>
</dbReference>
<name>A0A8T0AAM8_SILME</name>
<protein>
    <recommendedName>
        <fullName evidence="8">HTH psq-type domain-containing protein</fullName>
    </recommendedName>
</protein>
<evidence type="ECO:0000256" key="1">
    <source>
        <dbReference type="ARBA" id="ARBA00004123"/>
    </source>
</evidence>
<evidence type="ECO:0000313" key="10">
    <source>
        <dbReference type="Proteomes" id="UP000606274"/>
    </source>
</evidence>
<dbReference type="InterPro" id="IPR007889">
    <property type="entry name" value="HTH_Psq"/>
</dbReference>
<evidence type="ECO:0000256" key="6">
    <source>
        <dbReference type="PROSITE-ProRule" id="PRU00320"/>
    </source>
</evidence>
<dbReference type="Proteomes" id="UP000606274">
    <property type="component" value="Unassembled WGS sequence"/>
</dbReference>
<evidence type="ECO:0000256" key="2">
    <source>
        <dbReference type="ARBA" id="ARBA00023015"/>
    </source>
</evidence>
<dbReference type="InterPro" id="IPR009057">
    <property type="entry name" value="Homeodomain-like_sf"/>
</dbReference>
<sequence length="400" mass="44282">MADQNSPLDLTVKKTGESSNQDGVLDLSTKKKQSRISFEHSHDFSVIPVVKRQPVITDQTYHDIQDKDGLLLQGLQHGIWGNHTCSTPFKPLLSKSLFIKEELLSKKHRFLGQPSPLSFSSLEAVGFLNSNQTHPLLSPDSFWENQQLKGVLECKPASSYFGDLKNHPLVVEKNGTFNKSTSACHSKSLDIIAITAKKETKNSPPFDLKIPQVKGMDLSWNSSGNISDAYNYRSVTMGSVQIDNSLSRRLRAILPKQSSRAALGSFSDVCGGSDNLGTDTDQLTSGPQYPTSDPEAEPTVSKQPRRKRGRYRQYNSEILEEAIGVVMSGKMSVSKAQNIYGIPHSTLEYKVKERMGTLKNPPKKKLKMIMRIDRLNSEFSTDTECSSAPTASSSTLQEDV</sequence>
<evidence type="ECO:0000256" key="7">
    <source>
        <dbReference type="SAM" id="MobiDB-lite"/>
    </source>
</evidence>
<accession>A0A8T0AAM8</accession>
<evidence type="ECO:0000259" key="8">
    <source>
        <dbReference type="PROSITE" id="PS50960"/>
    </source>
</evidence>
<comment type="caution">
    <text evidence="9">The sequence shown here is derived from an EMBL/GenBank/DDBJ whole genome shotgun (WGS) entry which is preliminary data.</text>
</comment>
<feature type="DNA-binding region" description="H-T-H motif" evidence="6">
    <location>
        <begin position="333"/>
        <end position="353"/>
    </location>
</feature>
<feature type="region of interest" description="Disordered" evidence="7">
    <location>
        <begin position="378"/>
        <end position="400"/>
    </location>
</feature>
<dbReference type="SUPFAM" id="SSF46689">
    <property type="entry name" value="Homeodomain-like"/>
    <property type="match status" value="1"/>
</dbReference>
<dbReference type="PANTHER" id="PTHR21545">
    <property type="entry name" value="TRANSCRIPTION FACTOR MLR1/2"/>
    <property type="match status" value="1"/>
</dbReference>
<keyword evidence="5 6" id="KW-0539">Nucleus</keyword>
<keyword evidence="4" id="KW-0804">Transcription</keyword>
<feature type="compositionally biased region" description="Polar residues" evidence="7">
    <location>
        <begin position="275"/>
        <end position="291"/>
    </location>
</feature>
<feature type="region of interest" description="Disordered" evidence="7">
    <location>
        <begin position="273"/>
        <end position="310"/>
    </location>
</feature>
<dbReference type="PROSITE" id="PS50960">
    <property type="entry name" value="HTH_PSQ"/>
    <property type="match status" value="1"/>
</dbReference>
<keyword evidence="3 6" id="KW-0238">DNA-binding</keyword>
<dbReference type="Pfam" id="PF05225">
    <property type="entry name" value="HTH_psq"/>
    <property type="match status" value="1"/>
</dbReference>
<dbReference type="FunFam" id="1.10.10.60:FF:000019">
    <property type="entry name" value="Ligand-dependent corepressor isoform 1"/>
    <property type="match status" value="1"/>
</dbReference>
<dbReference type="PANTHER" id="PTHR21545:SF14">
    <property type="entry name" value="LIGAND-DEPENDENT COREPRESSOR"/>
    <property type="match status" value="1"/>
</dbReference>
<evidence type="ECO:0000256" key="4">
    <source>
        <dbReference type="ARBA" id="ARBA00023163"/>
    </source>
</evidence>
<feature type="region of interest" description="Disordered" evidence="7">
    <location>
        <begin position="1"/>
        <end position="25"/>
    </location>
</feature>
<gene>
    <name evidence="9" type="ORF">HF521_014171</name>
</gene>